<keyword evidence="1" id="KW-1133">Transmembrane helix</keyword>
<keyword evidence="1" id="KW-0812">Transmembrane</keyword>
<name>A0A914Z7D8_9BILA</name>
<proteinExistence type="predicted"/>
<keyword evidence="2" id="KW-1185">Reference proteome</keyword>
<organism evidence="2 3">
    <name type="scientific">Panagrolaimus superbus</name>
    <dbReference type="NCBI Taxonomy" id="310955"/>
    <lineage>
        <taxon>Eukaryota</taxon>
        <taxon>Metazoa</taxon>
        <taxon>Ecdysozoa</taxon>
        <taxon>Nematoda</taxon>
        <taxon>Chromadorea</taxon>
        <taxon>Rhabditida</taxon>
        <taxon>Tylenchina</taxon>
        <taxon>Panagrolaimomorpha</taxon>
        <taxon>Panagrolaimoidea</taxon>
        <taxon>Panagrolaimidae</taxon>
        <taxon>Panagrolaimus</taxon>
    </lineage>
</organism>
<feature type="transmembrane region" description="Helical" evidence="1">
    <location>
        <begin position="170"/>
        <end position="190"/>
    </location>
</feature>
<dbReference type="WBParaSite" id="PSU_v2.g8240.t1">
    <property type="protein sequence ID" value="PSU_v2.g8240.t1"/>
    <property type="gene ID" value="PSU_v2.g8240"/>
</dbReference>
<evidence type="ECO:0000313" key="2">
    <source>
        <dbReference type="Proteomes" id="UP000887577"/>
    </source>
</evidence>
<keyword evidence="1" id="KW-0472">Membrane</keyword>
<accession>A0A914Z7D8</accession>
<feature type="transmembrane region" description="Helical" evidence="1">
    <location>
        <begin position="45"/>
        <end position="65"/>
    </location>
</feature>
<dbReference type="AlphaFoldDB" id="A0A914Z7D8"/>
<evidence type="ECO:0000256" key="1">
    <source>
        <dbReference type="SAM" id="Phobius"/>
    </source>
</evidence>
<feature type="transmembrane region" description="Helical" evidence="1">
    <location>
        <begin position="216"/>
        <end position="236"/>
    </location>
</feature>
<evidence type="ECO:0000313" key="3">
    <source>
        <dbReference type="WBParaSite" id="PSU_v2.g8240.t1"/>
    </source>
</evidence>
<sequence>MSSLLIANDELDENGYPQIYSNNNFYSNNSLNRQPFPHRYKIEGALTLLGLLFIGMIVCVNKFVVNPLESHYPNSYLDPCNVPNVTSVKSFFKLQYTVDELQRKINGIDTTITLDIPQQFSKLLLDKRKNLNEEYSTKYQKLNYQKLHRTKCYETNIKHYFSEIHDLRNLIEAIYLIGAGICIFGVSHYIREAMKIDDLSQEQLKFYGDYKCGLKFLSIIHVLFVMIFILDVFYFIKVEKMFKKGFPLFNKIFGTPEMPLIA</sequence>
<reference evidence="3" key="1">
    <citation type="submission" date="2022-11" db="UniProtKB">
        <authorList>
            <consortium name="WormBaseParasite"/>
        </authorList>
    </citation>
    <scope>IDENTIFICATION</scope>
</reference>
<protein>
    <submittedName>
        <fullName evidence="3">Uncharacterized protein</fullName>
    </submittedName>
</protein>
<dbReference type="Proteomes" id="UP000887577">
    <property type="component" value="Unplaced"/>
</dbReference>